<evidence type="ECO:0000313" key="2">
    <source>
        <dbReference type="EMBL" id="MEQ2308750.1"/>
    </source>
</evidence>
<feature type="transmembrane region" description="Helical" evidence="1">
    <location>
        <begin position="68"/>
        <end position="90"/>
    </location>
</feature>
<accession>A0ABV0ZT95</accession>
<keyword evidence="1" id="KW-0812">Transmembrane</keyword>
<dbReference type="Proteomes" id="UP001469553">
    <property type="component" value="Unassembled WGS sequence"/>
</dbReference>
<reference evidence="2 3" key="1">
    <citation type="submission" date="2021-06" db="EMBL/GenBank/DDBJ databases">
        <authorList>
            <person name="Palmer J.M."/>
        </authorList>
    </citation>
    <scope>NUCLEOTIDE SEQUENCE [LARGE SCALE GENOMIC DNA]</scope>
    <source>
        <strain evidence="2 3">AS_MEX2019</strain>
        <tissue evidence="2">Muscle</tissue>
    </source>
</reference>
<protein>
    <submittedName>
        <fullName evidence="2">Uncharacterized protein</fullName>
    </submittedName>
</protein>
<gene>
    <name evidence="2" type="ORF">AMECASPLE_031436</name>
</gene>
<keyword evidence="3" id="KW-1185">Reference proteome</keyword>
<sequence length="134" mass="14739">MSCSKANLSPSLKCFAASNRFSSRTALYVAPSIFPTALTIFPVPVFISTQHRVLLVCYKVHLTRAPSSICLLCPLLACGKLQTGLAMAFFQQMRPFCHSSMKDRFAECTTCVHLSCRSVQDLQSWRGLLGCPSS</sequence>
<keyword evidence="1" id="KW-1133">Transmembrane helix</keyword>
<feature type="transmembrane region" description="Helical" evidence="1">
    <location>
        <begin position="26"/>
        <end position="47"/>
    </location>
</feature>
<proteinExistence type="predicted"/>
<organism evidence="2 3">
    <name type="scientific">Ameca splendens</name>
    <dbReference type="NCBI Taxonomy" id="208324"/>
    <lineage>
        <taxon>Eukaryota</taxon>
        <taxon>Metazoa</taxon>
        <taxon>Chordata</taxon>
        <taxon>Craniata</taxon>
        <taxon>Vertebrata</taxon>
        <taxon>Euteleostomi</taxon>
        <taxon>Actinopterygii</taxon>
        <taxon>Neopterygii</taxon>
        <taxon>Teleostei</taxon>
        <taxon>Neoteleostei</taxon>
        <taxon>Acanthomorphata</taxon>
        <taxon>Ovalentaria</taxon>
        <taxon>Atherinomorphae</taxon>
        <taxon>Cyprinodontiformes</taxon>
        <taxon>Goodeidae</taxon>
        <taxon>Ameca</taxon>
    </lineage>
</organism>
<comment type="caution">
    <text evidence="2">The sequence shown here is derived from an EMBL/GenBank/DDBJ whole genome shotgun (WGS) entry which is preliminary data.</text>
</comment>
<name>A0ABV0ZT95_9TELE</name>
<dbReference type="EMBL" id="JAHRIP010069738">
    <property type="protein sequence ID" value="MEQ2308750.1"/>
    <property type="molecule type" value="Genomic_DNA"/>
</dbReference>
<keyword evidence="1" id="KW-0472">Membrane</keyword>
<evidence type="ECO:0000256" key="1">
    <source>
        <dbReference type="SAM" id="Phobius"/>
    </source>
</evidence>
<evidence type="ECO:0000313" key="3">
    <source>
        <dbReference type="Proteomes" id="UP001469553"/>
    </source>
</evidence>